<organism evidence="1 2">
    <name type="scientific">Aspergillus tanneri</name>
    <dbReference type="NCBI Taxonomy" id="1220188"/>
    <lineage>
        <taxon>Eukaryota</taxon>
        <taxon>Fungi</taxon>
        <taxon>Dikarya</taxon>
        <taxon>Ascomycota</taxon>
        <taxon>Pezizomycotina</taxon>
        <taxon>Eurotiomycetes</taxon>
        <taxon>Eurotiomycetidae</taxon>
        <taxon>Eurotiales</taxon>
        <taxon>Aspergillaceae</taxon>
        <taxon>Aspergillus</taxon>
        <taxon>Aspergillus subgen. Circumdati</taxon>
    </lineage>
</organism>
<dbReference type="InterPro" id="IPR029063">
    <property type="entry name" value="SAM-dependent_MTases_sf"/>
</dbReference>
<protein>
    <recommendedName>
        <fullName evidence="3">Methyltransferase type 11 domain-containing protein</fullName>
    </recommendedName>
</protein>
<dbReference type="AlphaFoldDB" id="A0A4S3JKP9"/>
<dbReference type="SUPFAM" id="SSF53335">
    <property type="entry name" value="S-adenosyl-L-methionine-dependent methyltransferases"/>
    <property type="match status" value="1"/>
</dbReference>
<dbReference type="Proteomes" id="UP000308092">
    <property type="component" value="Unassembled WGS sequence"/>
</dbReference>
<reference evidence="1 2" key="1">
    <citation type="submission" date="2019-03" db="EMBL/GenBank/DDBJ databases">
        <title>The genome sequence of a newly discovered highly antifungal drug resistant Aspergillus species, Aspergillus tanneri NIH 1004.</title>
        <authorList>
            <person name="Mounaud S."/>
            <person name="Singh I."/>
            <person name="Joardar V."/>
            <person name="Pakala S."/>
            <person name="Pakala S."/>
            <person name="Venepally P."/>
            <person name="Hoover J."/>
            <person name="Nierman W."/>
            <person name="Chung J."/>
            <person name="Losada L."/>
        </authorList>
    </citation>
    <scope>NUCLEOTIDE SEQUENCE [LARGE SCALE GENOMIC DNA]</scope>
    <source>
        <strain evidence="1 2">NIH1004</strain>
    </source>
</reference>
<dbReference type="VEuPathDB" id="FungiDB:EYZ11_005276"/>
<proteinExistence type="predicted"/>
<dbReference type="EMBL" id="SOSA01000166">
    <property type="protein sequence ID" value="THC95237.1"/>
    <property type="molecule type" value="Genomic_DNA"/>
</dbReference>
<gene>
    <name evidence="1" type="ORF">EYZ11_005276</name>
</gene>
<evidence type="ECO:0000313" key="2">
    <source>
        <dbReference type="Proteomes" id="UP000308092"/>
    </source>
</evidence>
<name>A0A4S3JKP9_9EURO</name>
<evidence type="ECO:0008006" key="3">
    <source>
        <dbReference type="Google" id="ProtNLM"/>
    </source>
</evidence>
<evidence type="ECO:0000313" key="1">
    <source>
        <dbReference type="EMBL" id="THC95237.1"/>
    </source>
</evidence>
<keyword evidence="2" id="KW-1185">Reference proteome</keyword>
<comment type="caution">
    <text evidence="1">The sequence shown here is derived from an EMBL/GenBank/DDBJ whole genome shotgun (WGS) entry which is preliminary data.</text>
</comment>
<accession>A0A4S3JKP9</accession>
<sequence>MENEKDKYWLATNSHASARLNLQHFWNQLSCGYLIHPDIAFNGSARIADIGTEKWNIHESVPEYLLGQYDVVNIRYFALVVRKDNLSRLLRNLISLLKPGGYLQWIEINIAEQQIVSARPDTSMAATSSFSEDGKKAIATLGVRFDWLNDLPSIYQEFGLVEASQFKPDPIPALRPMSSYLAIGGWEEFSYNVLDKKGAHPLLGSGQDLRRRLNDVRNETQTGAAIEQLH</sequence>
<dbReference type="STRING" id="1220188.A0A4S3JKP9"/>